<evidence type="ECO:0000256" key="4">
    <source>
        <dbReference type="ARBA" id="ARBA00022729"/>
    </source>
</evidence>
<reference evidence="8 9" key="1">
    <citation type="submission" date="2023-02" db="EMBL/GenBank/DDBJ databases">
        <title>LHISI_Scaffold_Assembly.</title>
        <authorList>
            <person name="Stuart O.P."/>
            <person name="Cleave R."/>
            <person name="Magrath M.J.L."/>
            <person name="Mikheyev A.S."/>
        </authorList>
    </citation>
    <scope>NUCLEOTIDE SEQUENCE [LARGE SCALE GENOMIC DNA]</scope>
    <source>
        <strain evidence="8">Daus_M_001</strain>
        <tissue evidence="8">Leg muscle</tissue>
    </source>
</reference>
<sequence length="109" mass="12509">MMVFVRQTCCVCVRAYFGSEGIGYQLLRVPVAGCDFSMRYYEYDDNHPGDGKLTYFNLTYEDYLYKACTTHTEHYFTSLCLTCTKSRVSPLAQASRVRMCSTGHMQHAP</sequence>
<keyword evidence="5 6" id="KW-0378">Hydrolase</keyword>
<keyword evidence="6" id="KW-0746">Sphingolipid metabolism</keyword>
<dbReference type="PANTHER" id="PTHR11069:SF23">
    <property type="entry name" value="LYSOSOMAL ACID GLUCOSYLCERAMIDASE"/>
    <property type="match status" value="1"/>
</dbReference>
<comment type="similarity">
    <text evidence="2 6">Belongs to the glycosyl hydrolase 30 family.</text>
</comment>
<keyword evidence="6" id="KW-0443">Lipid metabolism</keyword>
<evidence type="ECO:0000256" key="2">
    <source>
        <dbReference type="ARBA" id="ARBA00005382"/>
    </source>
</evidence>
<proteinExistence type="inferred from homology"/>
<dbReference type="EMBL" id="JARBHB010000001">
    <property type="protein sequence ID" value="KAJ8896607.1"/>
    <property type="molecule type" value="Genomic_DNA"/>
</dbReference>
<organism evidence="8 9">
    <name type="scientific">Dryococelus australis</name>
    <dbReference type="NCBI Taxonomy" id="614101"/>
    <lineage>
        <taxon>Eukaryota</taxon>
        <taxon>Metazoa</taxon>
        <taxon>Ecdysozoa</taxon>
        <taxon>Arthropoda</taxon>
        <taxon>Hexapoda</taxon>
        <taxon>Insecta</taxon>
        <taxon>Pterygota</taxon>
        <taxon>Neoptera</taxon>
        <taxon>Polyneoptera</taxon>
        <taxon>Phasmatodea</taxon>
        <taxon>Verophasmatodea</taxon>
        <taxon>Anareolatae</taxon>
        <taxon>Phasmatidae</taxon>
        <taxon>Eurycanthinae</taxon>
        <taxon>Dryococelus</taxon>
    </lineage>
</organism>
<dbReference type="EC" id="3.2.1.45" evidence="3 6"/>
<comment type="catalytic activity">
    <reaction evidence="1">
        <text>a beta-D-glucosyl-(1&lt;-&gt;1')-N-acylsphing-4-enine + H2O = an N-acylsphing-4-enine + D-glucose</text>
        <dbReference type="Rhea" id="RHEA:13269"/>
        <dbReference type="ChEBI" id="CHEBI:4167"/>
        <dbReference type="ChEBI" id="CHEBI:15377"/>
        <dbReference type="ChEBI" id="CHEBI:22801"/>
        <dbReference type="ChEBI" id="CHEBI:52639"/>
        <dbReference type="EC" id="3.2.1.45"/>
    </reaction>
    <physiologicalReaction direction="left-to-right" evidence="1">
        <dbReference type="Rhea" id="RHEA:13270"/>
    </physiologicalReaction>
</comment>
<protein>
    <recommendedName>
        <fullName evidence="3 6">Glucosylceramidase</fullName>
        <ecNumber evidence="3 6">3.2.1.45</ecNumber>
    </recommendedName>
</protein>
<evidence type="ECO:0000259" key="7">
    <source>
        <dbReference type="Pfam" id="PF02055"/>
    </source>
</evidence>
<keyword evidence="4" id="KW-0732">Signal</keyword>
<dbReference type="Pfam" id="PF02055">
    <property type="entry name" value="Glyco_hydro_30"/>
    <property type="match status" value="1"/>
</dbReference>
<dbReference type="Proteomes" id="UP001159363">
    <property type="component" value="Chromosome 1"/>
</dbReference>
<evidence type="ECO:0000256" key="3">
    <source>
        <dbReference type="ARBA" id="ARBA00012658"/>
    </source>
</evidence>
<dbReference type="InterPro" id="IPR033453">
    <property type="entry name" value="Glyco_hydro_30_TIM-barrel"/>
</dbReference>
<keyword evidence="6" id="KW-0326">Glycosidase</keyword>
<evidence type="ECO:0000256" key="6">
    <source>
        <dbReference type="RuleBase" id="RU361188"/>
    </source>
</evidence>
<accession>A0ABQ9IIW8</accession>
<dbReference type="PANTHER" id="PTHR11069">
    <property type="entry name" value="GLUCOSYLCERAMIDASE"/>
    <property type="match status" value="1"/>
</dbReference>
<evidence type="ECO:0000256" key="5">
    <source>
        <dbReference type="ARBA" id="ARBA00022801"/>
    </source>
</evidence>
<evidence type="ECO:0000256" key="1">
    <source>
        <dbReference type="ARBA" id="ARBA00001013"/>
    </source>
</evidence>
<gene>
    <name evidence="8" type="ORF">PR048_001951</name>
</gene>
<evidence type="ECO:0000313" key="8">
    <source>
        <dbReference type="EMBL" id="KAJ8896607.1"/>
    </source>
</evidence>
<name>A0ABQ9IIW8_9NEOP</name>
<dbReference type="InterPro" id="IPR001139">
    <property type="entry name" value="Glyco_hydro_30"/>
</dbReference>
<dbReference type="SUPFAM" id="SSF51445">
    <property type="entry name" value="(Trans)glycosidases"/>
    <property type="match status" value="1"/>
</dbReference>
<keyword evidence="9" id="KW-1185">Reference proteome</keyword>
<dbReference type="InterPro" id="IPR017853">
    <property type="entry name" value="GH"/>
</dbReference>
<feature type="domain" description="Glycosyl hydrolase family 30 TIM-barrel" evidence="7">
    <location>
        <begin position="11"/>
        <end position="72"/>
    </location>
</feature>
<dbReference type="Gene3D" id="3.20.20.80">
    <property type="entry name" value="Glycosidases"/>
    <property type="match status" value="1"/>
</dbReference>
<evidence type="ECO:0000313" key="9">
    <source>
        <dbReference type="Proteomes" id="UP001159363"/>
    </source>
</evidence>
<comment type="caution">
    <text evidence="8">The sequence shown here is derived from an EMBL/GenBank/DDBJ whole genome shotgun (WGS) entry which is preliminary data.</text>
</comment>